<dbReference type="AlphaFoldDB" id="A0AAD5VUV5"/>
<evidence type="ECO:0000313" key="2">
    <source>
        <dbReference type="EMBL" id="KAJ3570517.1"/>
    </source>
</evidence>
<dbReference type="PANTHER" id="PTHR33481:SF1">
    <property type="entry name" value="ENDONUCLEASE_EXONUCLEASE_PHOSPHATASE DOMAIN-CONTAINING PROTEIN-RELATED"/>
    <property type="match status" value="1"/>
</dbReference>
<evidence type="ECO:0000259" key="1">
    <source>
        <dbReference type="PROSITE" id="PS50878"/>
    </source>
</evidence>
<keyword evidence="3" id="KW-1185">Reference proteome</keyword>
<evidence type="ECO:0000313" key="3">
    <source>
        <dbReference type="Proteomes" id="UP001213000"/>
    </source>
</evidence>
<gene>
    <name evidence="2" type="ORF">NP233_g4354</name>
</gene>
<comment type="caution">
    <text evidence="2">The sequence shown here is derived from an EMBL/GenBank/DDBJ whole genome shotgun (WGS) entry which is preliminary data.</text>
</comment>
<sequence length="823" mass="91490">MLTRVLRSVSVAGAGVTPPTPASSLHRGVLSALAPTAPLLLLVSSVPMAPTVSTAARTTLPTTANAPSGITALTVPGSRGVITVVPKGSDEEKAFLGDISLGLGLIDTMGLDSDDKIEVAAHAVAEVFSGAWQHHAKEVIITNCSKSWWDDECNATIKRYHKTQNPADYMTFQQAMRAAKHKFFNEKIEEIASECQHLWDLMAWVKQHNLPACEAIAYNGKPCHSMDSLWEALHGMYNAASGWQCDLAILDQLNPSPEQDWLPFSRREMMDALLACSSRSAPGPDHNHMVSPQENPPDQRRKLIEKMISTRLQFDCVKHKVFHPNQFGGIQQRSTEDAGVFLTHVVCTVWAKGLKTSVITFVIAQFFPSLNHEMLLGILARQGFPVHVCWFFASYLVGRGMRYLWNLFSSSDFRPTDMNVSQGSALSPVLSALYLVLVIQLFKRRAAHVGCDILSYVDDGTLIVQCKMLEDNLPPLCEAYKIMFNLFDVFGLVMEHSKSKLFHFTCQHDDANPPIVLDFEPFTAASPLKPKTFWRYLGFYFDRTLSFREHVQYYSTKAISTIHAMRMLDNSLRGLTPKQKRILYQACIVPIATYGFHLWYNDFAKCKGHLQSLTKMQHRAALWIIGAFRMSPTGRCEALAGLIPVHLHLRKSSLMGRHDALGAHVHWWHINNLGTKAFLVTKSMAVDVAGKLPRLTEVFDTDSNKACPGNQIMDVFSNRISFHPRPNGASVDEQITLLDATLLKARGKEHSAIVACDSSVPRIVPCRLWLQPGSGLEIACIGMATAINDINHIYVFTDHLPSAEQAVDLGIQSRTVEISQGLH</sequence>
<proteinExistence type="predicted"/>
<dbReference type="PANTHER" id="PTHR33481">
    <property type="entry name" value="REVERSE TRANSCRIPTASE"/>
    <property type="match status" value="1"/>
</dbReference>
<name>A0AAD5VUV5_9AGAR</name>
<feature type="domain" description="Reverse transcriptase" evidence="1">
    <location>
        <begin position="285"/>
        <end position="541"/>
    </location>
</feature>
<organism evidence="2 3">
    <name type="scientific">Leucocoprinus birnbaumii</name>
    <dbReference type="NCBI Taxonomy" id="56174"/>
    <lineage>
        <taxon>Eukaryota</taxon>
        <taxon>Fungi</taxon>
        <taxon>Dikarya</taxon>
        <taxon>Basidiomycota</taxon>
        <taxon>Agaricomycotina</taxon>
        <taxon>Agaricomycetes</taxon>
        <taxon>Agaricomycetidae</taxon>
        <taxon>Agaricales</taxon>
        <taxon>Agaricineae</taxon>
        <taxon>Agaricaceae</taxon>
        <taxon>Leucocoprinus</taxon>
    </lineage>
</organism>
<dbReference type="PROSITE" id="PS50878">
    <property type="entry name" value="RT_POL"/>
    <property type="match status" value="1"/>
</dbReference>
<accession>A0AAD5VUV5</accession>
<dbReference type="EMBL" id="JANIEX010000234">
    <property type="protein sequence ID" value="KAJ3570517.1"/>
    <property type="molecule type" value="Genomic_DNA"/>
</dbReference>
<dbReference type="Proteomes" id="UP001213000">
    <property type="component" value="Unassembled WGS sequence"/>
</dbReference>
<dbReference type="InterPro" id="IPR000477">
    <property type="entry name" value="RT_dom"/>
</dbReference>
<dbReference type="Pfam" id="PF00078">
    <property type="entry name" value="RVT_1"/>
    <property type="match status" value="1"/>
</dbReference>
<protein>
    <recommendedName>
        <fullName evidence="1">Reverse transcriptase domain-containing protein</fullName>
    </recommendedName>
</protein>
<reference evidence="2" key="1">
    <citation type="submission" date="2022-07" db="EMBL/GenBank/DDBJ databases">
        <title>Genome Sequence of Leucocoprinus birnbaumii.</title>
        <authorList>
            <person name="Buettner E."/>
        </authorList>
    </citation>
    <scope>NUCLEOTIDE SEQUENCE</scope>
    <source>
        <strain evidence="2">VT141</strain>
    </source>
</reference>